<evidence type="ECO:0000256" key="2">
    <source>
        <dbReference type="SAM" id="MobiDB-lite"/>
    </source>
</evidence>
<sequence length="510" mass="58231">MAKAGQAKFSLKINKITPKKLVHLREKEDRSVVNHENAKQEETSGGSHITYVKSVVSTVSTRSHSTDSDEHFASTSASAWSSSVPISFSQRKMPNKLAKSIGKKKVRSSAISISSVAPKKSRSTIKKKLSNIEEPFHLYKLKKLEAIDEAQLEIFHSNLHINSSTESVEKTTDQSEGDKIEPEGGNTTEHEDQMSVSSDSNIRMRFEFLQALKDIPDWDELAASRTMYQNQGIDKENVEKQREQGVELEELRIPLARSSLASSVDSLVPNESTCEALPSRNNAHVHRSTPSPSGLESDDESDWGSQGMPYNPSHVPTFKDMSSGSWTSTSSPKLIRSTFPVDQLVQRYLDGLIEKVVDVLVNTDYLREKNLDKSKLLDRLFQEVDDHHGQRYYNDLLTKRLTEHHLRRFKYSLVTPSTSSSIDEAHRRRYLGALNELDHWLHRERQAEEIHLAEKERLLAELERMQLEGNEKVERMEDIFRNTIFRDTQPSERLRFQSRQDKNCTVSNKE</sequence>
<reference evidence="3 4" key="1">
    <citation type="journal article" date="2007" name="Nature">
        <title>Evolution of genes and genomes on the Drosophila phylogeny.</title>
        <authorList>
            <consortium name="Drosophila 12 Genomes Consortium"/>
            <person name="Clark A.G."/>
            <person name="Eisen M.B."/>
            <person name="Smith D.R."/>
            <person name="Bergman C.M."/>
            <person name="Oliver B."/>
            <person name="Markow T.A."/>
            <person name="Kaufman T.C."/>
            <person name="Kellis M."/>
            <person name="Gelbart W."/>
            <person name="Iyer V.N."/>
            <person name="Pollard D.A."/>
            <person name="Sackton T.B."/>
            <person name="Larracuente A.M."/>
            <person name="Singh N.D."/>
            <person name="Abad J.P."/>
            <person name="Abt D.N."/>
            <person name="Adryan B."/>
            <person name="Aguade M."/>
            <person name="Akashi H."/>
            <person name="Anderson W.W."/>
            <person name="Aquadro C.F."/>
            <person name="Ardell D.H."/>
            <person name="Arguello R."/>
            <person name="Artieri C.G."/>
            <person name="Barbash D.A."/>
            <person name="Barker D."/>
            <person name="Barsanti P."/>
            <person name="Batterham P."/>
            <person name="Batzoglou S."/>
            <person name="Begun D."/>
            <person name="Bhutkar A."/>
            <person name="Blanco E."/>
            <person name="Bosak S.A."/>
            <person name="Bradley R.K."/>
            <person name="Brand A.D."/>
            <person name="Brent M.R."/>
            <person name="Brooks A.N."/>
            <person name="Brown R.H."/>
            <person name="Butlin R.K."/>
            <person name="Caggese C."/>
            <person name="Calvi B.R."/>
            <person name="Bernardo de Carvalho A."/>
            <person name="Caspi A."/>
            <person name="Castrezana S."/>
            <person name="Celniker S.E."/>
            <person name="Chang J.L."/>
            <person name="Chapple C."/>
            <person name="Chatterji S."/>
            <person name="Chinwalla A."/>
            <person name="Civetta A."/>
            <person name="Clifton S.W."/>
            <person name="Comeron J.M."/>
            <person name="Costello J.C."/>
            <person name="Coyne J.A."/>
            <person name="Daub J."/>
            <person name="David R.G."/>
            <person name="Delcher A.L."/>
            <person name="Delehaunty K."/>
            <person name="Do C.B."/>
            <person name="Ebling H."/>
            <person name="Edwards K."/>
            <person name="Eickbush T."/>
            <person name="Evans J.D."/>
            <person name="Filipski A."/>
            <person name="Findeiss S."/>
            <person name="Freyhult E."/>
            <person name="Fulton L."/>
            <person name="Fulton R."/>
            <person name="Garcia A.C."/>
            <person name="Gardiner A."/>
            <person name="Garfield D.A."/>
            <person name="Garvin B.E."/>
            <person name="Gibson G."/>
            <person name="Gilbert D."/>
            <person name="Gnerre S."/>
            <person name="Godfrey J."/>
            <person name="Good R."/>
            <person name="Gotea V."/>
            <person name="Gravely B."/>
            <person name="Greenberg A.J."/>
            <person name="Griffiths-Jones S."/>
            <person name="Gross S."/>
            <person name="Guigo R."/>
            <person name="Gustafson E.A."/>
            <person name="Haerty W."/>
            <person name="Hahn M.W."/>
            <person name="Halligan D.L."/>
            <person name="Halpern A.L."/>
            <person name="Halter G.M."/>
            <person name="Han M.V."/>
            <person name="Heger A."/>
            <person name="Hillier L."/>
            <person name="Hinrichs A.S."/>
            <person name="Holmes I."/>
            <person name="Hoskins R.A."/>
            <person name="Hubisz M.J."/>
            <person name="Hultmark D."/>
            <person name="Huntley M.A."/>
            <person name="Jaffe D.B."/>
            <person name="Jagadeeshan S."/>
            <person name="Jeck W.R."/>
            <person name="Johnson J."/>
            <person name="Jones C.D."/>
            <person name="Jordan W.C."/>
            <person name="Karpen G.H."/>
            <person name="Kataoka E."/>
            <person name="Keightley P.D."/>
            <person name="Kheradpour P."/>
            <person name="Kirkness E.F."/>
            <person name="Koerich L.B."/>
            <person name="Kristiansen K."/>
            <person name="Kudrna D."/>
            <person name="Kulathinal R.J."/>
            <person name="Kumar S."/>
            <person name="Kwok R."/>
            <person name="Lander E."/>
            <person name="Langley C.H."/>
            <person name="Lapoint R."/>
            <person name="Lazzaro B.P."/>
            <person name="Lee S.J."/>
            <person name="Levesque L."/>
            <person name="Li R."/>
            <person name="Lin C.F."/>
            <person name="Lin M.F."/>
            <person name="Lindblad-Toh K."/>
            <person name="Llopart A."/>
            <person name="Long M."/>
            <person name="Low L."/>
            <person name="Lozovsky E."/>
            <person name="Lu J."/>
            <person name="Luo M."/>
            <person name="Machado C.A."/>
            <person name="Makalowski W."/>
            <person name="Marzo M."/>
            <person name="Matsuda M."/>
            <person name="Matzkin L."/>
            <person name="McAllister B."/>
            <person name="McBride C.S."/>
            <person name="McKernan B."/>
            <person name="McKernan K."/>
            <person name="Mendez-Lago M."/>
            <person name="Minx P."/>
            <person name="Mollenhauer M.U."/>
            <person name="Montooth K."/>
            <person name="Mount S.M."/>
            <person name="Mu X."/>
            <person name="Myers E."/>
            <person name="Negre B."/>
            <person name="Newfeld S."/>
            <person name="Nielsen R."/>
            <person name="Noor M.A."/>
            <person name="O'Grady P."/>
            <person name="Pachter L."/>
            <person name="Papaceit M."/>
            <person name="Parisi M.J."/>
            <person name="Parisi M."/>
            <person name="Parts L."/>
            <person name="Pedersen J.S."/>
            <person name="Pesole G."/>
            <person name="Phillippy A.M."/>
            <person name="Ponting C.P."/>
            <person name="Pop M."/>
            <person name="Porcelli D."/>
            <person name="Powell J.R."/>
            <person name="Prohaska S."/>
            <person name="Pruitt K."/>
            <person name="Puig M."/>
            <person name="Quesneville H."/>
            <person name="Ram K.R."/>
            <person name="Rand D."/>
            <person name="Rasmussen M.D."/>
            <person name="Reed L.K."/>
            <person name="Reenan R."/>
            <person name="Reily A."/>
            <person name="Remington K.A."/>
            <person name="Rieger T.T."/>
            <person name="Ritchie M.G."/>
            <person name="Robin C."/>
            <person name="Rogers Y.H."/>
            <person name="Rohde C."/>
            <person name="Rozas J."/>
            <person name="Rubenfield M.J."/>
            <person name="Ruiz A."/>
            <person name="Russo S."/>
            <person name="Salzberg S.L."/>
            <person name="Sanchez-Gracia A."/>
            <person name="Saranga D.J."/>
            <person name="Sato H."/>
            <person name="Schaeffer S.W."/>
            <person name="Schatz M.C."/>
            <person name="Schlenke T."/>
            <person name="Schwartz R."/>
            <person name="Segarra C."/>
            <person name="Singh R.S."/>
            <person name="Sirot L."/>
            <person name="Sirota M."/>
            <person name="Sisneros N.B."/>
            <person name="Smith C.D."/>
            <person name="Smith T.F."/>
            <person name="Spieth J."/>
            <person name="Stage D.E."/>
            <person name="Stark A."/>
            <person name="Stephan W."/>
            <person name="Strausberg R.L."/>
            <person name="Strempel S."/>
            <person name="Sturgill D."/>
            <person name="Sutton G."/>
            <person name="Sutton G.G."/>
            <person name="Tao W."/>
            <person name="Teichmann S."/>
            <person name="Tobari Y.N."/>
            <person name="Tomimura Y."/>
            <person name="Tsolas J.M."/>
            <person name="Valente V.L."/>
            <person name="Venter E."/>
            <person name="Venter J.C."/>
            <person name="Vicario S."/>
            <person name="Vieira F.G."/>
            <person name="Vilella A.J."/>
            <person name="Villasante A."/>
            <person name="Walenz B."/>
            <person name="Wang J."/>
            <person name="Wasserman M."/>
            <person name="Watts T."/>
            <person name="Wilson D."/>
            <person name="Wilson R.K."/>
            <person name="Wing R.A."/>
            <person name="Wolfner M.F."/>
            <person name="Wong A."/>
            <person name="Wong G.K."/>
            <person name="Wu C.I."/>
            <person name="Wu G."/>
            <person name="Yamamoto D."/>
            <person name="Yang H.P."/>
            <person name="Yang S.P."/>
            <person name="Yorke J.A."/>
            <person name="Yoshida K."/>
            <person name="Zdobnov E."/>
            <person name="Zhang P."/>
            <person name="Zhang Y."/>
            <person name="Zimin A.V."/>
            <person name="Baldwin J."/>
            <person name="Abdouelleil A."/>
            <person name="Abdulkadir J."/>
            <person name="Abebe A."/>
            <person name="Abera B."/>
            <person name="Abreu J."/>
            <person name="Acer S.C."/>
            <person name="Aftuck L."/>
            <person name="Alexander A."/>
            <person name="An P."/>
            <person name="Anderson E."/>
            <person name="Anderson S."/>
            <person name="Arachi H."/>
            <person name="Azer M."/>
            <person name="Bachantsang P."/>
            <person name="Barry A."/>
            <person name="Bayul T."/>
            <person name="Berlin A."/>
            <person name="Bessette D."/>
            <person name="Bloom T."/>
            <person name="Blye J."/>
            <person name="Boguslavskiy L."/>
            <person name="Bonnet C."/>
            <person name="Boukhgalter B."/>
            <person name="Bourzgui I."/>
            <person name="Brown A."/>
            <person name="Cahill P."/>
            <person name="Channer S."/>
            <person name="Cheshatsang Y."/>
            <person name="Chuda L."/>
            <person name="Citroen M."/>
            <person name="Collymore A."/>
            <person name="Cooke P."/>
            <person name="Costello M."/>
            <person name="D'Aco K."/>
            <person name="Daza R."/>
            <person name="De Haan G."/>
            <person name="DeGray S."/>
            <person name="DeMaso C."/>
            <person name="Dhargay N."/>
            <person name="Dooley K."/>
            <person name="Dooley E."/>
            <person name="Doricent M."/>
            <person name="Dorje P."/>
            <person name="Dorjee K."/>
            <person name="Dupes A."/>
            <person name="Elong R."/>
            <person name="Falk J."/>
            <person name="Farina A."/>
            <person name="Faro S."/>
            <person name="Ferguson D."/>
            <person name="Fisher S."/>
            <person name="Foley C.D."/>
            <person name="Franke A."/>
            <person name="Friedrich D."/>
            <person name="Gadbois L."/>
            <person name="Gearin G."/>
            <person name="Gearin C.R."/>
            <person name="Giannoukos G."/>
            <person name="Goode T."/>
            <person name="Graham J."/>
            <person name="Grandbois E."/>
            <person name="Grewal S."/>
            <person name="Gyaltsen K."/>
            <person name="Hafez N."/>
            <person name="Hagos B."/>
            <person name="Hall J."/>
            <person name="Henson C."/>
            <person name="Hollinger A."/>
            <person name="Honan T."/>
            <person name="Huard M.D."/>
            <person name="Hughes L."/>
            <person name="Hurhula B."/>
            <person name="Husby M.E."/>
            <person name="Kamat A."/>
            <person name="Kanga B."/>
            <person name="Kashin S."/>
            <person name="Khazanovich D."/>
            <person name="Kisner P."/>
            <person name="Lance K."/>
            <person name="Lara M."/>
            <person name="Lee W."/>
            <person name="Lennon N."/>
            <person name="Letendre F."/>
            <person name="LeVine R."/>
            <person name="Lipovsky A."/>
            <person name="Liu X."/>
            <person name="Liu J."/>
            <person name="Liu S."/>
            <person name="Lokyitsang T."/>
            <person name="Lokyitsang Y."/>
            <person name="Lubonja R."/>
            <person name="Lui A."/>
            <person name="MacDonald P."/>
            <person name="Magnisalis V."/>
            <person name="Maru K."/>
            <person name="Matthews C."/>
            <person name="McCusker W."/>
            <person name="McDonough S."/>
            <person name="Mehta T."/>
            <person name="Meldrim J."/>
            <person name="Meneus L."/>
            <person name="Mihai O."/>
            <person name="Mihalev A."/>
            <person name="Mihova T."/>
            <person name="Mittelman R."/>
            <person name="Mlenga V."/>
            <person name="Montmayeur A."/>
            <person name="Mulrain L."/>
            <person name="Navidi A."/>
            <person name="Naylor J."/>
            <person name="Negash T."/>
            <person name="Nguyen T."/>
            <person name="Nguyen N."/>
            <person name="Nicol R."/>
            <person name="Norbu C."/>
            <person name="Norbu N."/>
            <person name="Novod N."/>
            <person name="O'Neill B."/>
            <person name="Osman S."/>
            <person name="Markiewicz E."/>
            <person name="Oyono O.L."/>
            <person name="Patti C."/>
            <person name="Phunkhang P."/>
            <person name="Pierre F."/>
            <person name="Priest M."/>
            <person name="Raghuraman S."/>
            <person name="Rege F."/>
            <person name="Reyes R."/>
            <person name="Rise C."/>
            <person name="Rogov P."/>
            <person name="Ross K."/>
            <person name="Ryan E."/>
            <person name="Settipalli S."/>
            <person name="Shea T."/>
            <person name="Sherpa N."/>
            <person name="Shi L."/>
            <person name="Shih D."/>
            <person name="Sparrow T."/>
            <person name="Spaulding J."/>
            <person name="Stalker J."/>
            <person name="Stange-Thomann N."/>
            <person name="Stavropoulos S."/>
            <person name="Stone C."/>
            <person name="Strader C."/>
            <person name="Tesfaye S."/>
            <person name="Thomson T."/>
            <person name="Thoulutsang Y."/>
            <person name="Thoulutsang D."/>
            <person name="Topham K."/>
            <person name="Topping I."/>
            <person name="Tsamla T."/>
            <person name="Vassiliev H."/>
            <person name="Vo A."/>
            <person name="Wangchuk T."/>
            <person name="Wangdi T."/>
            <person name="Weiand M."/>
            <person name="Wilkinson J."/>
            <person name="Wilson A."/>
            <person name="Yadav S."/>
            <person name="Young G."/>
            <person name="Yu Q."/>
            <person name="Zembek L."/>
            <person name="Zhong D."/>
            <person name="Zimmer A."/>
            <person name="Zwirko Z."/>
            <person name="Jaffe D.B."/>
            <person name="Alvarez P."/>
            <person name="Brockman W."/>
            <person name="Butler J."/>
            <person name="Chin C."/>
            <person name="Gnerre S."/>
            <person name="Grabherr M."/>
            <person name="Kleber M."/>
            <person name="Mauceli E."/>
            <person name="MacCallum I."/>
        </authorList>
    </citation>
    <scope>NUCLEOTIDE SEQUENCE [LARGE SCALE GENOMIC DNA]</scope>
    <source>
        <strain evidence="3 4">TSC#14021-0224.01</strain>
    </source>
</reference>
<keyword evidence="4" id="KW-1185">Reference proteome</keyword>
<proteinExistence type="predicted"/>
<keyword evidence="1" id="KW-0175">Coiled coil</keyword>
<evidence type="ECO:0000256" key="1">
    <source>
        <dbReference type="SAM" id="Coils"/>
    </source>
</evidence>
<evidence type="ECO:0000313" key="3">
    <source>
        <dbReference type="EMBL" id="EDV58890.2"/>
    </source>
</evidence>
<dbReference type="Proteomes" id="UP000008711">
    <property type="component" value="Unassembled WGS sequence"/>
</dbReference>
<dbReference type="HOGENOM" id="CLU_541074_0_0_1"/>
<name>B3N4H8_DROER</name>
<gene>
    <name evidence="3" type="primary">Dere\GG23725</name>
    <name evidence="3" type="synonym">dere_GLEANR_8520</name>
    <name evidence="3" type="synonym">GG23725</name>
    <name evidence="3" type="ORF">Dere_GG23725</name>
</gene>
<dbReference type="AlphaFoldDB" id="B3N4H8"/>
<evidence type="ECO:0000313" key="4">
    <source>
        <dbReference type="Proteomes" id="UP000008711"/>
    </source>
</evidence>
<protein>
    <submittedName>
        <fullName evidence="3">Uncharacterized protein</fullName>
    </submittedName>
</protein>
<feature type="compositionally biased region" description="Basic and acidic residues" evidence="2">
    <location>
        <begin position="167"/>
        <end position="193"/>
    </location>
</feature>
<dbReference type="OrthoDB" id="10254794at2759"/>
<organism evidence="3 4">
    <name type="scientific">Drosophila erecta</name>
    <name type="common">Fruit fly</name>
    <dbReference type="NCBI Taxonomy" id="7220"/>
    <lineage>
        <taxon>Eukaryota</taxon>
        <taxon>Metazoa</taxon>
        <taxon>Ecdysozoa</taxon>
        <taxon>Arthropoda</taxon>
        <taxon>Hexapoda</taxon>
        <taxon>Insecta</taxon>
        <taxon>Pterygota</taxon>
        <taxon>Neoptera</taxon>
        <taxon>Endopterygota</taxon>
        <taxon>Diptera</taxon>
        <taxon>Brachycera</taxon>
        <taxon>Muscomorpha</taxon>
        <taxon>Ephydroidea</taxon>
        <taxon>Drosophilidae</taxon>
        <taxon>Drosophila</taxon>
        <taxon>Sophophora</taxon>
    </lineage>
</organism>
<reference evidence="3 4" key="2">
    <citation type="journal article" date="2008" name="Bioinformatics">
        <title>Assembly reconciliation.</title>
        <authorList>
            <person name="Zimin A.V."/>
            <person name="Smith D.R."/>
            <person name="Sutton G."/>
            <person name="Yorke J.A."/>
        </authorList>
    </citation>
    <scope>NUCLEOTIDE SEQUENCE [LARGE SCALE GENOMIC DNA]</scope>
    <source>
        <strain evidence="3 4">TSC#14021-0224.01</strain>
    </source>
</reference>
<accession>B3N4H8</accession>
<feature type="region of interest" description="Disordered" evidence="2">
    <location>
        <begin position="165"/>
        <end position="198"/>
    </location>
</feature>
<feature type="region of interest" description="Disordered" evidence="2">
    <location>
        <begin position="273"/>
        <end position="324"/>
    </location>
</feature>
<feature type="coiled-coil region" evidence="1">
    <location>
        <begin position="445"/>
        <end position="475"/>
    </location>
</feature>
<feature type="non-terminal residue" evidence="3">
    <location>
        <position position="510"/>
    </location>
</feature>
<dbReference type="EMBL" id="CH954177">
    <property type="protein sequence ID" value="EDV58890.2"/>
    <property type="molecule type" value="Genomic_DNA"/>
</dbReference>